<evidence type="ECO:0000313" key="2">
    <source>
        <dbReference type="Proteomes" id="UP000410492"/>
    </source>
</evidence>
<organism evidence="1 2">
    <name type="scientific">Callosobruchus maculatus</name>
    <name type="common">Southern cowpea weevil</name>
    <name type="synonym">Pulse bruchid</name>
    <dbReference type="NCBI Taxonomy" id="64391"/>
    <lineage>
        <taxon>Eukaryota</taxon>
        <taxon>Metazoa</taxon>
        <taxon>Ecdysozoa</taxon>
        <taxon>Arthropoda</taxon>
        <taxon>Hexapoda</taxon>
        <taxon>Insecta</taxon>
        <taxon>Pterygota</taxon>
        <taxon>Neoptera</taxon>
        <taxon>Endopterygota</taxon>
        <taxon>Coleoptera</taxon>
        <taxon>Polyphaga</taxon>
        <taxon>Cucujiformia</taxon>
        <taxon>Chrysomeloidea</taxon>
        <taxon>Chrysomelidae</taxon>
        <taxon>Bruchinae</taxon>
        <taxon>Bruchini</taxon>
        <taxon>Callosobruchus</taxon>
    </lineage>
</organism>
<protein>
    <recommendedName>
        <fullName evidence="3">Nuclease HARBI1</fullName>
    </recommendedName>
</protein>
<dbReference type="EMBL" id="CAACVG010014242">
    <property type="protein sequence ID" value="VEN62940.1"/>
    <property type="molecule type" value="Genomic_DNA"/>
</dbReference>
<proteinExistence type="predicted"/>
<accession>A0A653DT55</accession>
<sequence length="262" mass="30494">MDFFEDDLEILDIIENGFPRKVYKRTNHYQEMDEFSFFRRFRLYKSTVLAVLQQIEDELEYPYNRNNSVSPVNQLLCCFFFASSGHLLQTADFMAMDVSTVSRIIAKVSCAIARLFPLYVRMPQQQELVKEQNKFYNVARFPRIIGMVDGTHIRIQSPGDSGYPLRNYFMTPLVNPATQAEQLYNESLRLKMDTVKTVIVATTVLHNIARCMNEPEPPIPEDIDADQLNYLIETANIDLERQEDDVINNIQYEIINTYFAGL</sequence>
<dbReference type="OrthoDB" id="6772212at2759"/>
<dbReference type="AlphaFoldDB" id="A0A653DT55"/>
<name>A0A653DT55_CALMS</name>
<reference evidence="1 2" key="1">
    <citation type="submission" date="2019-01" db="EMBL/GenBank/DDBJ databases">
        <authorList>
            <person name="Sayadi A."/>
        </authorList>
    </citation>
    <scope>NUCLEOTIDE SEQUENCE [LARGE SCALE GENOMIC DNA]</scope>
</reference>
<evidence type="ECO:0000313" key="1">
    <source>
        <dbReference type="EMBL" id="VEN62940.1"/>
    </source>
</evidence>
<evidence type="ECO:0008006" key="3">
    <source>
        <dbReference type="Google" id="ProtNLM"/>
    </source>
</evidence>
<gene>
    <name evidence="1" type="ORF">CALMAC_LOCUS19910</name>
</gene>
<dbReference type="Proteomes" id="UP000410492">
    <property type="component" value="Unassembled WGS sequence"/>
</dbReference>
<keyword evidence="2" id="KW-1185">Reference proteome</keyword>